<evidence type="ECO:0000256" key="2">
    <source>
        <dbReference type="ARBA" id="ARBA00022692"/>
    </source>
</evidence>
<keyword evidence="3 6" id="KW-1133">Transmembrane helix</keyword>
<organism evidence="7 8">
    <name type="scientific">Cronartium quercuum f. sp. fusiforme G11</name>
    <dbReference type="NCBI Taxonomy" id="708437"/>
    <lineage>
        <taxon>Eukaryota</taxon>
        <taxon>Fungi</taxon>
        <taxon>Dikarya</taxon>
        <taxon>Basidiomycota</taxon>
        <taxon>Pucciniomycotina</taxon>
        <taxon>Pucciniomycetes</taxon>
        <taxon>Pucciniales</taxon>
        <taxon>Coleosporiaceae</taxon>
        <taxon>Cronartium</taxon>
    </lineage>
</organism>
<feature type="transmembrane region" description="Helical" evidence="6">
    <location>
        <begin position="185"/>
        <end position="205"/>
    </location>
</feature>
<dbReference type="GO" id="GO:0016020">
    <property type="term" value="C:membrane"/>
    <property type="evidence" value="ECO:0007669"/>
    <property type="project" value="UniProtKB-SubCell"/>
</dbReference>
<dbReference type="AlphaFoldDB" id="A0A9P6NNM1"/>
<feature type="transmembrane region" description="Helical" evidence="6">
    <location>
        <begin position="98"/>
        <end position="119"/>
    </location>
</feature>
<dbReference type="SUPFAM" id="SSF103481">
    <property type="entry name" value="Multidrug resistance efflux transporter EmrE"/>
    <property type="match status" value="1"/>
</dbReference>
<dbReference type="EMBL" id="MU167248">
    <property type="protein sequence ID" value="KAG0147437.1"/>
    <property type="molecule type" value="Genomic_DNA"/>
</dbReference>
<evidence type="ECO:0000256" key="6">
    <source>
        <dbReference type="SAM" id="Phobius"/>
    </source>
</evidence>
<name>A0A9P6NNM1_9BASI</name>
<evidence type="ECO:0008006" key="9">
    <source>
        <dbReference type="Google" id="ProtNLM"/>
    </source>
</evidence>
<evidence type="ECO:0000256" key="4">
    <source>
        <dbReference type="ARBA" id="ARBA00023136"/>
    </source>
</evidence>
<feature type="transmembrane region" description="Helical" evidence="6">
    <location>
        <begin position="286"/>
        <end position="306"/>
    </location>
</feature>
<comment type="subcellular location">
    <subcellularLocation>
        <location evidence="1">Membrane</location>
        <topology evidence="1">Multi-pass membrane protein</topology>
    </subcellularLocation>
</comment>
<feature type="region of interest" description="Disordered" evidence="5">
    <location>
        <begin position="340"/>
        <end position="366"/>
    </location>
</feature>
<dbReference type="OrthoDB" id="165382at2759"/>
<evidence type="ECO:0000256" key="1">
    <source>
        <dbReference type="ARBA" id="ARBA00004141"/>
    </source>
</evidence>
<evidence type="ECO:0000313" key="7">
    <source>
        <dbReference type="EMBL" id="KAG0147437.1"/>
    </source>
</evidence>
<dbReference type="InterPro" id="IPR037185">
    <property type="entry name" value="EmrE-like"/>
</dbReference>
<accession>A0A9P6NNM1</accession>
<dbReference type="Proteomes" id="UP000886653">
    <property type="component" value="Unassembled WGS sequence"/>
</dbReference>
<proteinExistence type="predicted"/>
<evidence type="ECO:0000313" key="8">
    <source>
        <dbReference type="Proteomes" id="UP000886653"/>
    </source>
</evidence>
<feature type="transmembrane region" description="Helical" evidence="6">
    <location>
        <begin position="255"/>
        <end position="274"/>
    </location>
</feature>
<gene>
    <name evidence="7" type="ORF">CROQUDRAFT_656182</name>
</gene>
<dbReference type="Pfam" id="PF05653">
    <property type="entry name" value="Mg_trans_NIPA"/>
    <property type="match status" value="1"/>
</dbReference>
<protein>
    <recommendedName>
        <fullName evidence="9">Magnesium transporter</fullName>
    </recommendedName>
</protein>
<feature type="transmembrane region" description="Helical" evidence="6">
    <location>
        <begin position="6"/>
        <end position="26"/>
    </location>
</feature>
<evidence type="ECO:0000256" key="3">
    <source>
        <dbReference type="ARBA" id="ARBA00022989"/>
    </source>
</evidence>
<reference evidence="7" key="1">
    <citation type="submission" date="2013-11" db="EMBL/GenBank/DDBJ databases">
        <title>Genome sequence of the fusiform rust pathogen reveals effectors for host alternation and coevolution with pine.</title>
        <authorList>
            <consortium name="DOE Joint Genome Institute"/>
            <person name="Smith K."/>
            <person name="Pendleton A."/>
            <person name="Kubisiak T."/>
            <person name="Anderson C."/>
            <person name="Salamov A."/>
            <person name="Aerts A."/>
            <person name="Riley R."/>
            <person name="Clum A."/>
            <person name="Lindquist E."/>
            <person name="Ence D."/>
            <person name="Campbell M."/>
            <person name="Kronenberg Z."/>
            <person name="Feau N."/>
            <person name="Dhillon B."/>
            <person name="Hamelin R."/>
            <person name="Burleigh J."/>
            <person name="Smith J."/>
            <person name="Yandell M."/>
            <person name="Nelson C."/>
            <person name="Grigoriev I."/>
            <person name="Davis J."/>
        </authorList>
    </citation>
    <scope>NUCLEOTIDE SEQUENCE</scope>
    <source>
        <strain evidence="7">G11</strain>
    </source>
</reference>
<sequence>MSNSTSLVGIVIAVCGNICISIALNLQKLAHQKIETNHSPLPSPTKPSSEINPQSNIINERTNLLSNDHHQPQSPKFISEEEINTTTITKLSYLRSPIWWIGIILMSCGEFCNFLAYGFAPASVVAPLGTVALISNCGVAPLILGEQFHKRDLLGVALAVIGTITVVISTSYNSQSFDPHQLLKAISQIPFIIYVCLCILVMTLLGILSNSNYAQRFIVIDLGICCILGGFTVLSTKALSSLLNQMFLECFTYPISWLVLAILIITAITQVIFLNRALQQFDSKHVVPVQFVLFTIFAIIGSSILYQDFNEVSSAGALNFVFGCLFIFIGVYVLTCPEEEPKSGEEEEEEEGPVLNNSTSSSTPNYLSRVTLSSVNEEEVLQNLNPTKAIPVKSCLKPHFNHTTSSTCLNHHHHQLNRRQSQPTLTPRAIFATTPAYYLIAATRPRMIGMSRSVDGGTTHHYQFVNNNNHHMIINDHT</sequence>
<dbReference type="PANTHER" id="PTHR12570">
    <property type="match status" value="1"/>
</dbReference>
<evidence type="ECO:0000256" key="5">
    <source>
        <dbReference type="SAM" id="MobiDB-lite"/>
    </source>
</evidence>
<keyword evidence="4 6" id="KW-0472">Membrane</keyword>
<feature type="transmembrane region" description="Helical" evidence="6">
    <location>
        <begin position="217"/>
        <end position="235"/>
    </location>
</feature>
<dbReference type="GO" id="GO:0015095">
    <property type="term" value="F:magnesium ion transmembrane transporter activity"/>
    <property type="evidence" value="ECO:0007669"/>
    <property type="project" value="InterPro"/>
</dbReference>
<feature type="transmembrane region" description="Helical" evidence="6">
    <location>
        <begin position="125"/>
        <end position="144"/>
    </location>
</feature>
<dbReference type="PANTHER" id="PTHR12570:SF65">
    <property type="entry name" value="MAGNESIUM TRANSPORTER NIPA9-RELATED"/>
    <property type="match status" value="1"/>
</dbReference>
<keyword evidence="2 6" id="KW-0812">Transmembrane</keyword>
<feature type="transmembrane region" description="Helical" evidence="6">
    <location>
        <begin position="153"/>
        <end position="173"/>
    </location>
</feature>
<feature type="compositionally biased region" description="Polar residues" evidence="5">
    <location>
        <begin position="355"/>
        <end position="366"/>
    </location>
</feature>
<keyword evidence="8" id="KW-1185">Reference proteome</keyword>
<dbReference type="InterPro" id="IPR008521">
    <property type="entry name" value="Mg_trans_NIPA"/>
</dbReference>
<comment type="caution">
    <text evidence="7">The sequence shown here is derived from an EMBL/GenBank/DDBJ whole genome shotgun (WGS) entry which is preliminary data.</text>
</comment>
<feature type="transmembrane region" description="Helical" evidence="6">
    <location>
        <begin position="312"/>
        <end position="334"/>
    </location>
</feature>